<evidence type="ECO:0000313" key="1">
    <source>
        <dbReference type="Proteomes" id="UP000035642"/>
    </source>
</evidence>
<dbReference type="Proteomes" id="UP000035642">
    <property type="component" value="Unassembled WGS sequence"/>
</dbReference>
<reference evidence="2" key="2">
    <citation type="submission" date="2017-02" db="UniProtKB">
        <authorList>
            <consortium name="WormBaseParasite"/>
        </authorList>
    </citation>
    <scope>IDENTIFICATION</scope>
</reference>
<evidence type="ECO:0000313" key="2">
    <source>
        <dbReference type="WBParaSite" id="ACAC_0000272901-mRNA-1"/>
    </source>
</evidence>
<keyword evidence="1" id="KW-1185">Reference proteome</keyword>
<dbReference type="STRING" id="6313.A0A0K0CYK2"/>
<dbReference type="AlphaFoldDB" id="A0A0K0CYK2"/>
<sequence length="130" mass="14457">MQAAFVEGTNLVMVWIVQDKTSDNCYDETQCPKVEPSEVPFGFEPVAPSDPSEKCDGIPHRKPSRSNSMCYIVLHEWRAKKNPSNSVDGDVIEGGCRQISVLVCFDDIVVARALLADRIVCVLSLEFPLR</sequence>
<name>A0A0K0CYK2_ANGCA</name>
<protein>
    <submittedName>
        <fullName evidence="2">Uncharacterized protein</fullName>
    </submittedName>
</protein>
<reference evidence="1" key="1">
    <citation type="submission" date="2012-09" db="EMBL/GenBank/DDBJ databases">
        <authorList>
            <person name="Martin A.A."/>
        </authorList>
    </citation>
    <scope>NUCLEOTIDE SEQUENCE</scope>
</reference>
<proteinExistence type="predicted"/>
<dbReference type="WBParaSite" id="ACAC_0000272901-mRNA-1">
    <property type="protein sequence ID" value="ACAC_0000272901-mRNA-1"/>
    <property type="gene ID" value="ACAC_0000272901"/>
</dbReference>
<organism evidence="1 2">
    <name type="scientific">Angiostrongylus cantonensis</name>
    <name type="common">Rat lungworm</name>
    <dbReference type="NCBI Taxonomy" id="6313"/>
    <lineage>
        <taxon>Eukaryota</taxon>
        <taxon>Metazoa</taxon>
        <taxon>Ecdysozoa</taxon>
        <taxon>Nematoda</taxon>
        <taxon>Chromadorea</taxon>
        <taxon>Rhabditida</taxon>
        <taxon>Rhabditina</taxon>
        <taxon>Rhabditomorpha</taxon>
        <taxon>Strongyloidea</taxon>
        <taxon>Metastrongylidae</taxon>
        <taxon>Angiostrongylus</taxon>
    </lineage>
</organism>
<accession>A0A0K0CYK2</accession>